<dbReference type="SUPFAM" id="SSF56112">
    <property type="entry name" value="Protein kinase-like (PK-like)"/>
    <property type="match status" value="1"/>
</dbReference>
<dbReference type="InterPro" id="IPR011009">
    <property type="entry name" value="Kinase-like_dom_sf"/>
</dbReference>
<proteinExistence type="predicted"/>
<dbReference type="RefSeq" id="WP_048010064.1">
    <property type="nucleotide sequence ID" value="NZ_CP107027.1"/>
</dbReference>
<sequence>MFTNIVTANGTLNDRYILRRENLYQGSNGRFVERFFIDETKSYIFKPLTNNTQLGKEVWIFENILAELPLKYPKILSSSVQTKLSNNWIILEDLGNITHTFDSAIALELTALMAKWHSLPAERFSNTELIGPKPAIEEMANHILQNKEKVFTIFRLHNISERLESILFSACTSKPFSAAKVLCHGDLHQGNFGYASGKTVVLDWEHCHLNIPNWDLFHLIDMSHPDFPKPDDHTLRNKILDCYCEETQISVPDRVKFKQEYYLFSAVFSVWMMLLIQSDLDNQSAKWTAEQLSRQLKETIRNLVECAEEII</sequence>
<organism evidence="3 4">
    <name type="scientific">Cytobacillus firmus</name>
    <name type="common">Bacillus firmus</name>
    <dbReference type="NCBI Taxonomy" id="1399"/>
    <lineage>
        <taxon>Bacteria</taxon>
        <taxon>Bacillati</taxon>
        <taxon>Bacillota</taxon>
        <taxon>Bacilli</taxon>
        <taxon>Bacillales</taxon>
        <taxon>Bacillaceae</taxon>
        <taxon>Cytobacillus</taxon>
    </lineage>
</organism>
<dbReference type="AlphaFoldDB" id="A0AA46P3E1"/>
<reference evidence="3" key="1">
    <citation type="submission" date="2022-10" db="EMBL/GenBank/DDBJ databases">
        <title>Mechanism of multi-heavy metal repair in Cytobacillus Firmus M7.</title>
        <authorList>
            <person name="Li X."/>
            <person name="Yu C."/>
        </authorList>
    </citation>
    <scope>NUCLEOTIDE SEQUENCE</scope>
    <source>
        <strain evidence="3">M7</strain>
    </source>
</reference>
<dbReference type="InterPro" id="IPR002575">
    <property type="entry name" value="Aminoglycoside_PTrfase"/>
</dbReference>
<evidence type="ECO:0000259" key="2">
    <source>
        <dbReference type="Pfam" id="PF01636"/>
    </source>
</evidence>
<accession>A0AA46P3E1</accession>
<dbReference type="EMBL" id="CP107027">
    <property type="protein sequence ID" value="UYG96011.1"/>
    <property type="molecule type" value="Genomic_DNA"/>
</dbReference>
<protein>
    <submittedName>
        <fullName evidence="3">Phosphotransferase</fullName>
    </submittedName>
</protein>
<evidence type="ECO:0000313" key="4">
    <source>
        <dbReference type="Proteomes" id="UP001163104"/>
    </source>
</evidence>
<name>A0AA46P3E1_CYTFI</name>
<evidence type="ECO:0000313" key="3">
    <source>
        <dbReference type="EMBL" id="UYG96011.1"/>
    </source>
</evidence>
<feature type="coiled-coil region" evidence="1">
    <location>
        <begin position="282"/>
        <end position="309"/>
    </location>
</feature>
<keyword evidence="1" id="KW-0175">Coiled coil</keyword>
<dbReference type="Pfam" id="PF01636">
    <property type="entry name" value="APH"/>
    <property type="match status" value="1"/>
</dbReference>
<feature type="domain" description="Aminoglycoside phosphotransferase" evidence="2">
    <location>
        <begin position="87"/>
        <end position="235"/>
    </location>
</feature>
<dbReference type="Gene3D" id="3.90.1200.10">
    <property type="match status" value="1"/>
</dbReference>
<dbReference type="Proteomes" id="UP001163104">
    <property type="component" value="Chromosome"/>
</dbReference>
<evidence type="ECO:0000256" key="1">
    <source>
        <dbReference type="SAM" id="Coils"/>
    </source>
</evidence>
<gene>
    <name evidence="3" type="ORF">OD459_02990</name>
</gene>